<accession>J9FNK6</accession>
<proteinExistence type="predicted"/>
<sequence>MNRKACLGILLGSLSLLPAHAQWTREDSLRLQRMLNGEEKLIINREAVNAIQWDAPSTKGPIGKPLLKEEKPWMEFRTDLPSDFTEKTRVQPLKYIRLLPYSIFTRWNENPVDDVLSKSKQDSLKRFTIHMKLFNLTPDPSRMNGHVIVPEGMDPTVSPSASPLLTGLDIDKLLYESLTKRGRAIRRNREKANARKTYQAYIPTTQDTTRKDTALLLQVLRELDPLPVPPGSPLPVPSLIQRDSVALPADSCPVQNDSLPVRNDSLLNRNDSLPIRNDTVAYFLKTK</sequence>
<gene>
    <name evidence="1" type="ORF">EVA_20724</name>
</gene>
<organism evidence="1">
    <name type="scientific">gut metagenome</name>
    <dbReference type="NCBI Taxonomy" id="749906"/>
    <lineage>
        <taxon>unclassified sequences</taxon>
        <taxon>metagenomes</taxon>
        <taxon>organismal metagenomes</taxon>
    </lineage>
</organism>
<reference evidence="1" key="1">
    <citation type="journal article" date="2012" name="PLoS ONE">
        <title>Gene sets for utilization of primary and secondary nutrition supplies in the distal gut of endangered iberian lynx.</title>
        <authorList>
            <person name="Alcaide M."/>
            <person name="Messina E."/>
            <person name="Richter M."/>
            <person name="Bargiela R."/>
            <person name="Peplies J."/>
            <person name="Huws S.A."/>
            <person name="Newbold C.J."/>
            <person name="Golyshin P.N."/>
            <person name="Simon M.A."/>
            <person name="Lopez G."/>
            <person name="Yakimov M.M."/>
            <person name="Ferrer M."/>
        </authorList>
    </citation>
    <scope>NUCLEOTIDE SEQUENCE</scope>
</reference>
<name>J9FNK6_9ZZZZ</name>
<evidence type="ECO:0008006" key="2">
    <source>
        <dbReference type="Google" id="ProtNLM"/>
    </source>
</evidence>
<dbReference type="EMBL" id="AMCI01008353">
    <property type="protein sequence ID" value="EJW91167.1"/>
    <property type="molecule type" value="Genomic_DNA"/>
</dbReference>
<dbReference type="Pfam" id="PF16150">
    <property type="entry name" value="DUF4858"/>
    <property type="match status" value="1"/>
</dbReference>
<dbReference type="InterPro" id="IPR032338">
    <property type="entry name" value="DUF4858"/>
</dbReference>
<evidence type="ECO:0000313" key="1">
    <source>
        <dbReference type="EMBL" id="EJW91167.1"/>
    </source>
</evidence>
<protein>
    <recommendedName>
        <fullName evidence="2">DUF4858 domain-containing protein</fullName>
    </recommendedName>
</protein>
<dbReference type="AlphaFoldDB" id="J9FNK6"/>
<comment type="caution">
    <text evidence="1">The sequence shown here is derived from an EMBL/GenBank/DDBJ whole genome shotgun (WGS) entry which is preliminary data.</text>
</comment>